<dbReference type="Gene3D" id="3.30.559.10">
    <property type="entry name" value="Chloramphenicol acetyltransferase-like domain"/>
    <property type="match status" value="1"/>
</dbReference>
<evidence type="ECO:0000313" key="2">
    <source>
        <dbReference type="Proteomes" id="UP000030669"/>
    </source>
</evidence>
<proteinExistence type="predicted"/>
<name>S7RE26_GLOTA</name>
<dbReference type="AlphaFoldDB" id="S7RE26"/>
<sequence>MLRFDHPVIACKLAWPELKDSIAASFVGARFAYQVFGCKDDEDEWISQTVTVHGEAVRAAGGDIETAISLVTQELGRPADKPPTVFFEVHVIPATLHSSSCGIVLRLGHSIFDAIGAFQTLDLLNERIARALGSRDEVVFDWGAEVTLLAEPPPERAKVPWSSDRSNHESFVPEGHIEALRLNKTLPGVPYSHRSEPRIGTGVMKTVPEESLERLLQAARKRGCTLFSILLAVMLLTLLRTNSLEDIPEINTAFYPAPVNLRAKHLKPNLNPRDRTQWRIANVLGFETYILRNLERFVRPDMSTKNPQIVDDVGTLAQMIRDQGDRQRFCNDSIIYWADQFLQMQMWSVVIPR</sequence>
<gene>
    <name evidence="1" type="ORF">GLOTRDRAFT_133811</name>
</gene>
<dbReference type="Proteomes" id="UP000030669">
    <property type="component" value="Unassembled WGS sequence"/>
</dbReference>
<evidence type="ECO:0000313" key="1">
    <source>
        <dbReference type="EMBL" id="EPQ50709.1"/>
    </source>
</evidence>
<dbReference type="GeneID" id="19302806"/>
<reference evidence="1 2" key="1">
    <citation type="journal article" date="2012" name="Science">
        <title>The Paleozoic origin of enzymatic lignin decomposition reconstructed from 31 fungal genomes.</title>
        <authorList>
            <person name="Floudas D."/>
            <person name="Binder M."/>
            <person name="Riley R."/>
            <person name="Barry K."/>
            <person name="Blanchette R.A."/>
            <person name="Henrissat B."/>
            <person name="Martinez A.T."/>
            <person name="Otillar R."/>
            <person name="Spatafora J.W."/>
            <person name="Yadav J.S."/>
            <person name="Aerts A."/>
            <person name="Benoit I."/>
            <person name="Boyd A."/>
            <person name="Carlson A."/>
            <person name="Copeland A."/>
            <person name="Coutinho P.M."/>
            <person name="de Vries R.P."/>
            <person name="Ferreira P."/>
            <person name="Findley K."/>
            <person name="Foster B."/>
            <person name="Gaskell J."/>
            <person name="Glotzer D."/>
            <person name="Gorecki P."/>
            <person name="Heitman J."/>
            <person name="Hesse C."/>
            <person name="Hori C."/>
            <person name="Igarashi K."/>
            <person name="Jurgens J.A."/>
            <person name="Kallen N."/>
            <person name="Kersten P."/>
            <person name="Kohler A."/>
            <person name="Kuees U."/>
            <person name="Kumar T.K.A."/>
            <person name="Kuo A."/>
            <person name="LaButti K."/>
            <person name="Larrondo L.F."/>
            <person name="Lindquist E."/>
            <person name="Ling A."/>
            <person name="Lombard V."/>
            <person name="Lucas S."/>
            <person name="Lundell T."/>
            <person name="Martin R."/>
            <person name="McLaughlin D.J."/>
            <person name="Morgenstern I."/>
            <person name="Morin E."/>
            <person name="Murat C."/>
            <person name="Nagy L.G."/>
            <person name="Nolan M."/>
            <person name="Ohm R.A."/>
            <person name="Patyshakuliyeva A."/>
            <person name="Rokas A."/>
            <person name="Ruiz-Duenas F.J."/>
            <person name="Sabat G."/>
            <person name="Salamov A."/>
            <person name="Samejima M."/>
            <person name="Schmutz J."/>
            <person name="Slot J.C."/>
            <person name="St John F."/>
            <person name="Stenlid J."/>
            <person name="Sun H."/>
            <person name="Sun S."/>
            <person name="Syed K."/>
            <person name="Tsang A."/>
            <person name="Wiebenga A."/>
            <person name="Young D."/>
            <person name="Pisabarro A."/>
            <person name="Eastwood D.C."/>
            <person name="Martin F."/>
            <person name="Cullen D."/>
            <person name="Grigoriev I.V."/>
            <person name="Hibbett D.S."/>
        </authorList>
    </citation>
    <scope>NUCLEOTIDE SEQUENCE [LARGE SCALE GENOMIC DNA]</scope>
    <source>
        <strain evidence="1 2">ATCC 11539</strain>
    </source>
</reference>
<dbReference type="HOGENOM" id="CLU_785390_0_0_1"/>
<dbReference type="RefSeq" id="XP_007870960.1">
    <property type="nucleotide sequence ID" value="XM_007872769.1"/>
</dbReference>
<dbReference type="SUPFAM" id="SSF52777">
    <property type="entry name" value="CoA-dependent acyltransferases"/>
    <property type="match status" value="1"/>
</dbReference>
<keyword evidence="2" id="KW-1185">Reference proteome</keyword>
<accession>S7RE26</accession>
<dbReference type="InterPro" id="IPR023213">
    <property type="entry name" value="CAT-like_dom_sf"/>
</dbReference>
<dbReference type="OrthoDB" id="3235423at2759"/>
<dbReference type="EMBL" id="KB469314">
    <property type="protein sequence ID" value="EPQ50709.1"/>
    <property type="molecule type" value="Genomic_DNA"/>
</dbReference>
<dbReference type="KEGG" id="gtr:GLOTRDRAFT_133811"/>
<dbReference type="Gene3D" id="3.30.559.30">
    <property type="entry name" value="Nonribosomal peptide synthetase, condensation domain"/>
    <property type="match status" value="1"/>
</dbReference>
<protein>
    <recommendedName>
        <fullName evidence="3">CoA-dependent acyltransferase</fullName>
    </recommendedName>
</protein>
<organism evidence="1 2">
    <name type="scientific">Gloeophyllum trabeum (strain ATCC 11539 / FP-39264 / Madison 617)</name>
    <name type="common">Brown rot fungus</name>
    <dbReference type="NCBI Taxonomy" id="670483"/>
    <lineage>
        <taxon>Eukaryota</taxon>
        <taxon>Fungi</taxon>
        <taxon>Dikarya</taxon>
        <taxon>Basidiomycota</taxon>
        <taxon>Agaricomycotina</taxon>
        <taxon>Agaricomycetes</taxon>
        <taxon>Gloeophyllales</taxon>
        <taxon>Gloeophyllaceae</taxon>
        <taxon>Gloeophyllum</taxon>
    </lineage>
</organism>
<evidence type="ECO:0008006" key="3">
    <source>
        <dbReference type="Google" id="ProtNLM"/>
    </source>
</evidence>